<evidence type="ECO:0000256" key="2">
    <source>
        <dbReference type="ARBA" id="ARBA00022692"/>
    </source>
</evidence>
<name>A0A0F8WXT9_9ZZZZ</name>
<keyword evidence="4" id="KW-0472">Membrane</keyword>
<dbReference type="InterPro" id="IPR006189">
    <property type="entry name" value="CHASE_dom"/>
</dbReference>
<keyword evidence="2" id="KW-0812">Transmembrane</keyword>
<accession>A0A0F8WXT9</accession>
<evidence type="ECO:0000256" key="4">
    <source>
        <dbReference type="ARBA" id="ARBA00023136"/>
    </source>
</evidence>
<dbReference type="Gene3D" id="3.30.450.350">
    <property type="entry name" value="CHASE domain"/>
    <property type="match status" value="1"/>
</dbReference>
<comment type="caution">
    <text evidence="6">The sequence shown here is derived from an EMBL/GenBank/DDBJ whole genome shotgun (WGS) entry which is preliminary data.</text>
</comment>
<feature type="domain" description="CHASE" evidence="5">
    <location>
        <begin position="96"/>
        <end position="269"/>
    </location>
</feature>
<evidence type="ECO:0000256" key="1">
    <source>
        <dbReference type="ARBA" id="ARBA00004370"/>
    </source>
</evidence>
<sequence length="269" mass="29483">KRVRPELVAEANHHDVRPLDQGARADGVDPGALAVPPEWVALAAQDRRAAIVARLVVGDRAEEFDRQAAHYILVSRRAIDRNVETVLSSAALFAKPGGEADRWEFFEFAEKNLPQHPGIQAIAWVPRVLAAERTDYVRRARDDGLYGFDITEQGADGSPVRASQRSEYFPIYYVEPFKGNEGLLGADLSVQGAYMEAFERARDTGETVAAYGAQPSVASAPPMTLLLISPVYRPGTQPNTQAARRQTLAGNAVGLFRIRFLDISRTGTI</sequence>
<comment type="subcellular location">
    <subcellularLocation>
        <location evidence="1">Membrane</location>
    </subcellularLocation>
</comment>
<feature type="non-terminal residue" evidence="6">
    <location>
        <position position="1"/>
    </location>
</feature>
<evidence type="ECO:0000256" key="3">
    <source>
        <dbReference type="ARBA" id="ARBA00022989"/>
    </source>
</evidence>
<dbReference type="GO" id="GO:0016020">
    <property type="term" value="C:membrane"/>
    <property type="evidence" value="ECO:0007669"/>
    <property type="project" value="UniProtKB-SubCell"/>
</dbReference>
<protein>
    <recommendedName>
        <fullName evidence="5">CHASE domain-containing protein</fullName>
    </recommendedName>
</protein>
<gene>
    <name evidence="6" type="ORF">LCGC14_3096470</name>
</gene>
<dbReference type="GO" id="GO:0003824">
    <property type="term" value="F:catalytic activity"/>
    <property type="evidence" value="ECO:0007669"/>
    <property type="project" value="UniProtKB-ARBA"/>
</dbReference>
<reference evidence="6" key="1">
    <citation type="journal article" date="2015" name="Nature">
        <title>Complex archaea that bridge the gap between prokaryotes and eukaryotes.</title>
        <authorList>
            <person name="Spang A."/>
            <person name="Saw J.H."/>
            <person name="Jorgensen S.L."/>
            <person name="Zaremba-Niedzwiedzka K."/>
            <person name="Martijn J."/>
            <person name="Lind A.E."/>
            <person name="van Eijk R."/>
            <person name="Schleper C."/>
            <person name="Guy L."/>
            <person name="Ettema T.J."/>
        </authorList>
    </citation>
    <scope>NUCLEOTIDE SEQUENCE</scope>
</reference>
<dbReference type="EMBL" id="LAZR01066593">
    <property type="protein sequence ID" value="KKK53270.1"/>
    <property type="molecule type" value="Genomic_DNA"/>
</dbReference>
<dbReference type="AlphaFoldDB" id="A0A0F8WXT9"/>
<dbReference type="InterPro" id="IPR042240">
    <property type="entry name" value="CHASE_sf"/>
</dbReference>
<dbReference type="Pfam" id="PF03924">
    <property type="entry name" value="CHASE"/>
    <property type="match status" value="1"/>
</dbReference>
<evidence type="ECO:0000259" key="5">
    <source>
        <dbReference type="PROSITE" id="PS50839"/>
    </source>
</evidence>
<dbReference type="SMART" id="SM01079">
    <property type="entry name" value="CHASE"/>
    <property type="match status" value="1"/>
</dbReference>
<dbReference type="PROSITE" id="PS50839">
    <property type="entry name" value="CHASE"/>
    <property type="match status" value="1"/>
</dbReference>
<dbReference type="GO" id="GO:0007165">
    <property type="term" value="P:signal transduction"/>
    <property type="evidence" value="ECO:0007669"/>
    <property type="project" value="UniProtKB-ARBA"/>
</dbReference>
<evidence type="ECO:0000313" key="6">
    <source>
        <dbReference type="EMBL" id="KKK53270.1"/>
    </source>
</evidence>
<proteinExistence type="predicted"/>
<keyword evidence="3" id="KW-1133">Transmembrane helix</keyword>
<organism evidence="6">
    <name type="scientific">marine sediment metagenome</name>
    <dbReference type="NCBI Taxonomy" id="412755"/>
    <lineage>
        <taxon>unclassified sequences</taxon>
        <taxon>metagenomes</taxon>
        <taxon>ecological metagenomes</taxon>
    </lineage>
</organism>